<sequence length="141" mass="16259">MVYNQLCSKQSLRRSRLRYHQLLLHFHLDNSRLLSHRRRYSCQPTHAIYLYSLPCGWSGRFTTSEGGKCSKDKEIMCFATRPVETFEVIDDLVVDRGPSPTRVSLLESFGIDKYLLHHHRILARSSSVSTPYTLSQASTTP</sequence>
<reference evidence="1" key="1">
    <citation type="journal article" date="2020" name="New Phytol.">
        <title>Comparative genomics reveals dynamic genome evolution in host specialist ectomycorrhizal fungi.</title>
        <authorList>
            <person name="Lofgren L.A."/>
            <person name="Nguyen N.H."/>
            <person name="Vilgalys R."/>
            <person name="Ruytinx J."/>
            <person name="Liao H.L."/>
            <person name="Branco S."/>
            <person name="Kuo A."/>
            <person name="LaButti K."/>
            <person name="Lipzen A."/>
            <person name="Andreopoulos W."/>
            <person name="Pangilinan J."/>
            <person name="Riley R."/>
            <person name="Hundley H."/>
            <person name="Na H."/>
            <person name="Barry K."/>
            <person name="Grigoriev I.V."/>
            <person name="Stajich J.E."/>
            <person name="Kennedy P.G."/>
        </authorList>
    </citation>
    <scope>NUCLEOTIDE SEQUENCE</scope>
    <source>
        <strain evidence="1">S12</strain>
    </source>
</reference>
<proteinExistence type="predicted"/>
<accession>A0A9P7DTY1</accession>
<comment type="caution">
    <text evidence="1">The sequence shown here is derived from an EMBL/GenBank/DDBJ whole genome shotgun (WGS) entry which is preliminary data.</text>
</comment>
<dbReference type="AlphaFoldDB" id="A0A9P7DTY1"/>
<organism evidence="1 2">
    <name type="scientific">Suillus plorans</name>
    <dbReference type="NCBI Taxonomy" id="116603"/>
    <lineage>
        <taxon>Eukaryota</taxon>
        <taxon>Fungi</taxon>
        <taxon>Dikarya</taxon>
        <taxon>Basidiomycota</taxon>
        <taxon>Agaricomycotina</taxon>
        <taxon>Agaricomycetes</taxon>
        <taxon>Agaricomycetidae</taxon>
        <taxon>Boletales</taxon>
        <taxon>Suillineae</taxon>
        <taxon>Suillaceae</taxon>
        <taxon>Suillus</taxon>
    </lineage>
</organism>
<name>A0A9P7DTY1_9AGAM</name>
<dbReference type="EMBL" id="JABBWE010000005">
    <property type="protein sequence ID" value="KAG1802828.1"/>
    <property type="molecule type" value="Genomic_DNA"/>
</dbReference>
<dbReference type="Proteomes" id="UP000719766">
    <property type="component" value="Unassembled WGS sequence"/>
</dbReference>
<gene>
    <name evidence="1" type="ORF">HD556DRAFT_716473</name>
</gene>
<dbReference type="OrthoDB" id="5595233at2759"/>
<dbReference type="GeneID" id="64605160"/>
<evidence type="ECO:0000313" key="1">
    <source>
        <dbReference type="EMBL" id="KAG1802828.1"/>
    </source>
</evidence>
<keyword evidence="2" id="KW-1185">Reference proteome</keyword>
<evidence type="ECO:0000313" key="2">
    <source>
        <dbReference type="Proteomes" id="UP000719766"/>
    </source>
</evidence>
<protein>
    <submittedName>
        <fullName evidence="1">Uncharacterized protein</fullName>
    </submittedName>
</protein>
<dbReference type="RefSeq" id="XP_041165725.1">
    <property type="nucleotide sequence ID" value="XM_041311396.1"/>
</dbReference>